<protein>
    <submittedName>
        <fullName evidence="2">ATPase family associated with various cellular activities (AAA)</fullName>
    </submittedName>
</protein>
<sequence length="514" mass="54728">MTLLDSLAALGVRVGELVDRRAQDDPTAGDPLRGLLVSPAMAAEVLHRPTVTVSGDDPYARLAEPGGDRMTILMKVFDLSPLDVDLLLVALAPDVDRRFEPLYGYLNDDVSRRRASVALALELTGLAVHDPAARGRFHPSAPLIAGGLLELEDPDRPLPSRSLRVPERVVAHLLGDDTVDGALTGVARAGETGLRFDPSGADGTVIAAAIREARLRGTRLVVGPMPERPEAVLRALAGSGVPFETFGPGLDRHARRVRPTVGWDDLVLPAEPEAMLRELVVRARQRGRVLGDWRLLRGGGRGHGVVGLFAGESGTGKTLAAEVVAADLGVDLYVVDLSALVDKYIGETEKNLERVFAAAERGAAVLLFDEADAVFGKRSEVRDARDRYANLESAYLLQRLESFSGVALLTTNLRANIDDAFTRRLDLVIDFPFPGPAARLLLWRNVLDGAPCVPDLDGALPGVAERFELGGGSIRAAAVTAAYLAAARDTAITAADVETGARREYAKSGRLAAG</sequence>
<dbReference type="Pfam" id="PF22977">
    <property type="entry name" value="WHD"/>
    <property type="match status" value="1"/>
</dbReference>
<dbReference type="GO" id="GO:0005524">
    <property type="term" value="F:ATP binding"/>
    <property type="evidence" value="ECO:0007669"/>
    <property type="project" value="InterPro"/>
</dbReference>
<dbReference type="SUPFAM" id="SSF52540">
    <property type="entry name" value="P-loop containing nucleoside triphosphate hydrolases"/>
    <property type="match status" value="1"/>
</dbReference>
<dbReference type="InterPro" id="IPR003593">
    <property type="entry name" value="AAA+_ATPase"/>
</dbReference>
<dbReference type="InterPro" id="IPR054472">
    <property type="entry name" value="WHD"/>
</dbReference>
<gene>
    <name evidence="2" type="ORF">SAMN05421541_108165</name>
</gene>
<dbReference type="GO" id="GO:0016887">
    <property type="term" value="F:ATP hydrolysis activity"/>
    <property type="evidence" value="ECO:0007669"/>
    <property type="project" value="InterPro"/>
</dbReference>
<accession>A0A1I2HH16</accession>
<reference evidence="2 3" key="1">
    <citation type="submission" date="2016-10" db="EMBL/GenBank/DDBJ databases">
        <authorList>
            <person name="de Groot N.N."/>
        </authorList>
    </citation>
    <scope>NUCLEOTIDE SEQUENCE [LARGE SCALE GENOMIC DNA]</scope>
    <source>
        <strain evidence="2 3">DSM 43019</strain>
    </source>
</reference>
<feature type="domain" description="AAA+ ATPase" evidence="1">
    <location>
        <begin position="303"/>
        <end position="435"/>
    </location>
</feature>
<organism evidence="2 3">
    <name type="scientific">Actinoplanes philippinensis</name>
    <dbReference type="NCBI Taxonomy" id="35752"/>
    <lineage>
        <taxon>Bacteria</taxon>
        <taxon>Bacillati</taxon>
        <taxon>Actinomycetota</taxon>
        <taxon>Actinomycetes</taxon>
        <taxon>Micromonosporales</taxon>
        <taxon>Micromonosporaceae</taxon>
        <taxon>Actinoplanes</taxon>
    </lineage>
</organism>
<dbReference type="AlphaFoldDB" id="A0A1I2HH16"/>
<dbReference type="Proteomes" id="UP000199645">
    <property type="component" value="Unassembled WGS sequence"/>
</dbReference>
<evidence type="ECO:0000313" key="3">
    <source>
        <dbReference type="Proteomes" id="UP000199645"/>
    </source>
</evidence>
<dbReference type="PANTHER" id="PTHR46411:SF3">
    <property type="entry name" value="AAA+ ATPASE DOMAIN-CONTAINING PROTEIN"/>
    <property type="match status" value="1"/>
</dbReference>
<evidence type="ECO:0000259" key="1">
    <source>
        <dbReference type="SMART" id="SM00382"/>
    </source>
</evidence>
<dbReference type="Pfam" id="PF00004">
    <property type="entry name" value="AAA"/>
    <property type="match status" value="1"/>
</dbReference>
<keyword evidence="3" id="KW-1185">Reference proteome</keyword>
<proteinExistence type="predicted"/>
<dbReference type="RefSeq" id="WP_203779673.1">
    <property type="nucleotide sequence ID" value="NZ_BOMT01000085.1"/>
</dbReference>
<dbReference type="InterPro" id="IPR003959">
    <property type="entry name" value="ATPase_AAA_core"/>
</dbReference>
<dbReference type="CDD" id="cd19481">
    <property type="entry name" value="RecA-like_protease"/>
    <property type="match status" value="1"/>
</dbReference>
<dbReference type="Gene3D" id="3.40.50.300">
    <property type="entry name" value="P-loop containing nucleotide triphosphate hydrolases"/>
    <property type="match status" value="1"/>
</dbReference>
<evidence type="ECO:0000313" key="2">
    <source>
        <dbReference type="EMBL" id="SFF28713.1"/>
    </source>
</evidence>
<dbReference type="STRING" id="35752.SAMN05421541_108165"/>
<dbReference type="InterPro" id="IPR027417">
    <property type="entry name" value="P-loop_NTPase"/>
</dbReference>
<name>A0A1I2HH16_9ACTN</name>
<dbReference type="EMBL" id="FONV01000008">
    <property type="protein sequence ID" value="SFF28713.1"/>
    <property type="molecule type" value="Genomic_DNA"/>
</dbReference>
<dbReference type="PANTHER" id="PTHR46411">
    <property type="entry name" value="FAMILY ATPASE, PUTATIVE-RELATED"/>
    <property type="match status" value="1"/>
</dbReference>
<dbReference type="SMART" id="SM00382">
    <property type="entry name" value="AAA"/>
    <property type="match status" value="1"/>
</dbReference>